<keyword evidence="6" id="KW-0614">Plasmid</keyword>
<dbReference type="Proteomes" id="UP000831019">
    <property type="component" value="Plasmid pDSM109990_c"/>
</dbReference>
<dbReference type="RefSeq" id="WP_243263848.1">
    <property type="nucleotide sequence ID" value="NZ_CP085147.1"/>
</dbReference>
<dbReference type="InterPro" id="IPR036390">
    <property type="entry name" value="WH_DNA-bd_sf"/>
</dbReference>
<keyword evidence="2" id="KW-0805">Transcription regulation</keyword>
<proteinExistence type="inferred from homology"/>
<keyword evidence="7" id="KW-1185">Reference proteome</keyword>
<dbReference type="EMBL" id="CP085147">
    <property type="protein sequence ID" value="UOA16909.1"/>
    <property type="molecule type" value="Genomic_DNA"/>
</dbReference>
<evidence type="ECO:0000256" key="3">
    <source>
        <dbReference type="ARBA" id="ARBA00023125"/>
    </source>
</evidence>
<evidence type="ECO:0000256" key="4">
    <source>
        <dbReference type="ARBA" id="ARBA00023163"/>
    </source>
</evidence>
<evidence type="ECO:0000256" key="2">
    <source>
        <dbReference type="ARBA" id="ARBA00023015"/>
    </source>
</evidence>
<dbReference type="PANTHER" id="PTHR30537">
    <property type="entry name" value="HTH-TYPE TRANSCRIPTIONAL REGULATOR"/>
    <property type="match status" value="1"/>
</dbReference>
<dbReference type="Pfam" id="PF00126">
    <property type="entry name" value="HTH_1"/>
    <property type="match status" value="1"/>
</dbReference>
<sequence>MNALFAFEASGRHLNFTKAADELNVTPAAVSRMMKRMEEHLSAPLFQRGTTGLSLNENGKLLHEATTRAMGMIGAALTEIEVRGHSHERVTLSVSTAFTTHWLIPRMSSFKAKFPNVDLRFQLVMGAVTGPVDDVDLGMRFLAPDHPRNGLHIFPIMPEVLVPVGTPSYCETMLAHRTDPTLIRLSDRHPLPSGTLFNPTSETEPPSLTFDDYAIVVQAALLGQGICWGWVNVVGHWMRERQLISAVPHIQVTDRICCMLQSKKVSPRPIVEQVRDWLIAELQSDYIFLQDQYPDLQLPDRPDWNLFCEQT</sequence>
<dbReference type="PRINTS" id="PR00039">
    <property type="entry name" value="HTHLYSR"/>
</dbReference>
<geneLocation type="plasmid" evidence="6 7">
    <name>pDSM109990_c</name>
</geneLocation>
<dbReference type="Gene3D" id="1.10.10.10">
    <property type="entry name" value="Winged helix-like DNA-binding domain superfamily/Winged helix DNA-binding domain"/>
    <property type="match status" value="1"/>
</dbReference>
<dbReference type="SUPFAM" id="SSF53850">
    <property type="entry name" value="Periplasmic binding protein-like II"/>
    <property type="match status" value="1"/>
</dbReference>
<evidence type="ECO:0000259" key="5">
    <source>
        <dbReference type="PROSITE" id="PS50931"/>
    </source>
</evidence>
<evidence type="ECO:0000256" key="1">
    <source>
        <dbReference type="ARBA" id="ARBA00009437"/>
    </source>
</evidence>
<dbReference type="PROSITE" id="PS50931">
    <property type="entry name" value="HTH_LYSR"/>
    <property type="match status" value="1"/>
</dbReference>
<gene>
    <name evidence="6" type="primary">gcvA_6</name>
    <name evidence="6" type="ORF">DSM109990_03796</name>
</gene>
<dbReference type="SUPFAM" id="SSF46785">
    <property type="entry name" value="Winged helix' DNA-binding domain"/>
    <property type="match status" value="1"/>
</dbReference>
<organism evidence="6 7">
    <name type="scientific">Sulfitobacter dubius</name>
    <dbReference type="NCBI Taxonomy" id="218673"/>
    <lineage>
        <taxon>Bacteria</taxon>
        <taxon>Pseudomonadati</taxon>
        <taxon>Pseudomonadota</taxon>
        <taxon>Alphaproteobacteria</taxon>
        <taxon>Rhodobacterales</taxon>
        <taxon>Roseobacteraceae</taxon>
        <taxon>Sulfitobacter</taxon>
    </lineage>
</organism>
<dbReference type="Gene3D" id="3.40.190.10">
    <property type="entry name" value="Periplasmic binding protein-like II"/>
    <property type="match status" value="2"/>
</dbReference>
<reference evidence="7" key="1">
    <citation type="journal article" date="2022" name="Microorganisms">
        <title>Beyond the ABCs#Discovery of Three New Plasmid Types in Rhodobacterales (RepQ, RepY, RepW).</title>
        <authorList>
            <person name="Freese H.M."/>
            <person name="Ringel V."/>
            <person name="Overmann J."/>
            <person name="Petersen J."/>
        </authorList>
    </citation>
    <scope>NUCLEOTIDE SEQUENCE [LARGE SCALE GENOMIC DNA]</scope>
    <source>
        <strain evidence="7">DSM 109990</strain>
        <plasmid evidence="7">pDSM109990_c</plasmid>
    </source>
</reference>
<feature type="domain" description="HTH lysR-type" evidence="5">
    <location>
        <begin position="1"/>
        <end position="56"/>
    </location>
</feature>
<dbReference type="PANTHER" id="PTHR30537:SF74">
    <property type="entry name" value="HTH-TYPE TRANSCRIPTIONAL REGULATOR TRPI"/>
    <property type="match status" value="1"/>
</dbReference>
<dbReference type="InterPro" id="IPR058163">
    <property type="entry name" value="LysR-type_TF_proteobact-type"/>
</dbReference>
<dbReference type="InterPro" id="IPR005119">
    <property type="entry name" value="LysR_subst-bd"/>
</dbReference>
<evidence type="ECO:0000313" key="6">
    <source>
        <dbReference type="EMBL" id="UOA16909.1"/>
    </source>
</evidence>
<comment type="similarity">
    <text evidence="1">Belongs to the LysR transcriptional regulatory family.</text>
</comment>
<keyword evidence="4" id="KW-0804">Transcription</keyword>
<accession>A0ABY3ZQK9</accession>
<name>A0ABY3ZQK9_9RHOB</name>
<dbReference type="InterPro" id="IPR036388">
    <property type="entry name" value="WH-like_DNA-bd_sf"/>
</dbReference>
<dbReference type="InterPro" id="IPR000847">
    <property type="entry name" value="LysR_HTH_N"/>
</dbReference>
<dbReference type="Pfam" id="PF03466">
    <property type="entry name" value="LysR_substrate"/>
    <property type="match status" value="1"/>
</dbReference>
<protein>
    <submittedName>
        <fullName evidence="6">Glycine cleavage system transcriptional activator</fullName>
    </submittedName>
</protein>
<evidence type="ECO:0000313" key="7">
    <source>
        <dbReference type="Proteomes" id="UP000831019"/>
    </source>
</evidence>
<keyword evidence="3" id="KW-0238">DNA-binding</keyword>